<feature type="region of interest" description="Disordered" evidence="2">
    <location>
        <begin position="387"/>
        <end position="417"/>
    </location>
</feature>
<feature type="transmembrane region" description="Helical" evidence="3">
    <location>
        <begin position="148"/>
        <end position="167"/>
    </location>
</feature>
<dbReference type="Proteomes" id="UP000291072">
    <property type="component" value="Unassembled WGS sequence"/>
</dbReference>
<keyword evidence="5" id="KW-1185">Reference proteome</keyword>
<feature type="transmembrane region" description="Helical" evidence="3">
    <location>
        <begin position="223"/>
        <end position="244"/>
    </location>
</feature>
<accession>A0A4R0XQ13</accession>
<reference evidence="4 5" key="1">
    <citation type="submission" date="2018-02" db="EMBL/GenBank/DDBJ databases">
        <title>Mycoplasma marinum and Mycoplasma todarodis sp. nov., moderately halophilic and psychrotolerant mycoplasmas isolated from cephalopods.</title>
        <authorList>
            <person name="Viver T."/>
        </authorList>
    </citation>
    <scope>NUCLEOTIDE SEQUENCE [LARGE SCALE GENOMIC DNA]</scope>
    <source>
        <strain evidence="4 5">5H</strain>
    </source>
</reference>
<keyword evidence="3" id="KW-0472">Membrane</keyword>
<evidence type="ECO:0000313" key="4">
    <source>
        <dbReference type="EMBL" id="TCG10965.1"/>
    </source>
</evidence>
<protein>
    <submittedName>
        <fullName evidence="4">Uncharacterized protein</fullName>
    </submittedName>
</protein>
<feature type="transmembrane region" description="Helical" evidence="3">
    <location>
        <begin position="264"/>
        <end position="288"/>
    </location>
</feature>
<dbReference type="EMBL" id="PSZP01000017">
    <property type="protein sequence ID" value="TCG10965.1"/>
    <property type="molecule type" value="Genomic_DNA"/>
</dbReference>
<keyword evidence="1" id="KW-0175">Coiled coil</keyword>
<keyword evidence="3" id="KW-0812">Transmembrane</keyword>
<feature type="transmembrane region" description="Helical" evidence="3">
    <location>
        <begin position="105"/>
        <end position="127"/>
    </location>
</feature>
<keyword evidence="3" id="KW-1133">Transmembrane helix</keyword>
<sequence>MRKTLTRTKEKLKEIDIRPNWSKSKKNKILLGSFLFIILVTIVLKTIVTILWDTGYYEGKFHLWYWHDKDVNFILRESEWGEKPFPPNQSAQAREFAHRALAHPYFFWSLTQFTWQTTLLLTFVLCFRLFMYDDRAPKWLRWTHSQRTLSIVTMYDIIVCVVFWSAISKDFGKTNDSSDQLMDILIHTSTILVHAVIPACMVIYSFIYLILSTEASRLNRKFLFVGIIYPAAYIIFYLMISIIWRDPYPVSDLATTGNFKQLWIALGGVIGIFVGLAGMIYVHNWILFKFNKRYRYEYDYEVASDVEEKLEKLEWKVEKSKRKIAESKNETVIKKEEITLAKRKLAVTKAKATIKKRRIRGERYEKEYLEYIIKKKLEDRERAEKIKLTAETKSNKTPKKVNGKSKPSTSKTKARKK</sequence>
<proteinExistence type="predicted"/>
<evidence type="ECO:0000256" key="1">
    <source>
        <dbReference type="SAM" id="Coils"/>
    </source>
</evidence>
<gene>
    <name evidence="4" type="ORF">C4B25_02655</name>
</gene>
<dbReference type="OrthoDB" id="9834502at2"/>
<evidence type="ECO:0000256" key="2">
    <source>
        <dbReference type="SAM" id="MobiDB-lite"/>
    </source>
</evidence>
<feature type="coiled-coil region" evidence="1">
    <location>
        <begin position="303"/>
        <end position="330"/>
    </location>
</feature>
<evidence type="ECO:0000313" key="5">
    <source>
        <dbReference type="Proteomes" id="UP000291072"/>
    </source>
</evidence>
<feature type="transmembrane region" description="Helical" evidence="3">
    <location>
        <begin position="29"/>
        <end position="52"/>
    </location>
</feature>
<evidence type="ECO:0000256" key="3">
    <source>
        <dbReference type="SAM" id="Phobius"/>
    </source>
</evidence>
<comment type="caution">
    <text evidence="4">The sequence shown here is derived from an EMBL/GenBank/DDBJ whole genome shotgun (WGS) entry which is preliminary data.</text>
</comment>
<dbReference type="RefSeq" id="WP_131613512.1">
    <property type="nucleotide sequence ID" value="NZ_PSZP01000017.1"/>
</dbReference>
<organism evidence="4 5">
    <name type="scientific">Mycoplasma todarodis</name>
    <dbReference type="NCBI Taxonomy" id="1937191"/>
    <lineage>
        <taxon>Bacteria</taxon>
        <taxon>Bacillati</taxon>
        <taxon>Mycoplasmatota</taxon>
        <taxon>Mollicutes</taxon>
        <taxon>Mycoplasmataceae</taxon>
        <taxon>Mycoplasma</taxon>
    </lineage>
</organism>
<feature type="transmembrane region" description="Helical" evidence="3">
    <location>
        <begin position="191"/>
        <end position="211"/>
    </location>
</feature>
<dbReference type="AlphaFoldDB" id="A0A4R0XQ13"/>
<name>A0A4R0XQ13_9MOLU</name>